<dbReference type="Gene3D" id="3.40.50.360">
    <property type="match status" value="1"/>
</dbReference>
<dbReference type="Proteomes" id="UP000621386">
    <property type="component" value="Unassembled WGS sequence"/>
</dbReference>
<gene>
    <name evidence="2" type="ORF">JK361_08525</name>
</gene>
<keyword evidence="3" id="KW-1185">Reference proteome</keyword>
<evidence type="ECO:0000313" key="3">
    <source>
        <dbReference type="Proteomes" id="UP000621386"/>
    </source>
</evidence>
<comment type="caution">
    <text evidence="2">The sequence shown here is derived from an EMBL/GenBank/DDBJ whole genome shotgun (WGS) entry which is preliminary data.</text>
</comment>
<organism evidence="2 3">
    <name type="scientific">Streptomyces musisoli</name>
    <dbReference type="NCBI Taxonomy" id="2802280"/>
    <lineage>
        <taxon>Bacteria</taxon>
        <taxon>Bacillati</taxon>
        <taxon>Actinomycetota</taxon>
        <taxon>Actinomycetes</taxon>
        <taxon>Kitasatosporales</taxon>
        <taxon>Streptomycetaceae</taxon>
        <taxon>Streptomyces</taxon>
    </lineage>
</organism>
<dbReference type="PANTHER" id="PTHR30543:SF21">
    <property type="entry name" value="NAD(P)H-DEPENDENT FMN REDUCTASE LOT6"/>
    <property type="match status" value="1"/>
</dbReference>
<dbReference type="PANTHER" id="PTHR30543">
    <property type="entry name" value="CHROMATE REDUCTASE"/>
    <property type="match status" value="1"/>
</dbReference>
<dbReference type="InterPro" id="IPR029039">
    <property type="entry name" value="Flavoprotein-like_sf"/>
</dbReference>
<name>A0ABS1NXH8_9ACTN</name>
<dbReference type="Pfam" id="PF03358">
    <property type="entry name" value="FMN_red"/>
    <property type="match status" value="1"/>
</dbReference>
<feature type="domain" description="NADPH-dependent FMN reductase-like" evidence="1">
    <location>
        <begin position="1"/>
        <end position="144"/>
    </location>
</feature>
<dbReference type="SUPFAM" id="SSF52218">
    <property type="entry name" value="Flavoproteins"/>
    <property type="match status" value="1"/>
</dbReference>
<dbReference type="RefSeq" id="WP_201815107.1">
    <property type="nucleotide sequence ID" value="NZ_JAERRH010000003.1"/>
</dbReference>
<dbReference type="EMBL" id="JAERRH010000003">
    <property type="protein sequence ID" value="MBL1104640.1"/>
    <property type="molecule type" value="Genomic_DNA"/>
</dbReference>
<dbReference type="InterPro" id="IPR050712">
    <property type="entry name" value="NAD(P)H-dep_reductase"/>
</dbReference>
<sequence>MKILGLCGSLRSGSLNAAVLRSAAELTVPPRELVVDPGLGRLPFFDAEVEETALPEVVAELRAAVGAADCVLIVSPEYAHGTSGVLKNALEWMIGGGEICDKPVALASASPAVTGGDRARAWLAETLAMMGARVIPQELRIPQATRKIADGRITDEPTRAALAGLLDDLAVAVAEAREADGTLTS</sequence>
<dbReference type="InterPro" id="IPR005025">
    <property type="entry name" value="FMN_Rdtase-like_dom"/>
</dbReference>
<evidence type="ECO:0000259" key="1">
    <source>
        <dbReference type="Pfam" id="PF03358"/>
    </source>
</evidence>
<evidence type="ECO:0000313" key="2">
    <source>
        <dbReference type="EMBL" id="MBL1104640.1"/>
    </source>
</evidence>
<reference evidence="2 3" key="1">
    <citation type="submission" date="2021-01" db="EMBL/GenBank/DDBJ databases">
        <title>WGS of actinomycetes isolated from Thailand.</title>
        <authorList>
            <person name="Thawai C."/>
        </authorList>
    </citation>
    <scope>NUCLEOTIDE SEQUENCE [LARGE SCALE GENOMIC DNA]</scope>
    <source>
        <strain evidence="2 3">CH5-8</strain>
    </source>
</reference>
<proteinExistence type="predicted"/>
<accession>A0ABS1NXH8</accession>
<protein>
    <submittedName>
        <fullName evidence="2">NAD(P)H-dependent oxidoreductase</fullName>
    </submittedName>
</protein>